<gene>
    <name evidence="7" type="ORF">V6N11_027312</name>
</gene>
<dbReference type="EMBL" id="JBBPBN010000060">
    <property type="protein sequence ID" value="KAK8987566.1"/>
    <property type="molecule type" value="Genomic_DNA"/>
</dbReference>
<evidence type="ECO:0000313" key="8">
    <source>
        <dbReference type="Proteomes" id="UP001396334"/>
    </source>
</evidence>
<accession>A0ABR2PGJ6</accession>
<keyword evidence="6" id="KW-1133">Transmembrane helix</keyword>
<evidence type="ECO:0000256" key="4">
    <source>
        <dbReference type="ARBA" id="ARBA00023136"/>
    </source>
</evidence>
<keyword evidence="5" id="KW-0325">Glycoprotein</keyword>
<dbReference type="Pfam" id="PF02485">
    <property type="entry name" value="Branch"/>
    <property type="match status" value="1"/>
</dbReference>
<comment type="subcellular location">
    <subcellularLocation>
        <location evidence="1">Membrane</location>
        <topology evidence="1">Single-pass type II membrane protein</topology>
    </subcellularLocation>
</comment>
<keyword evidence="2" id="KW-0328">Glycosyltransferase</keyword>
<name>A0ABR2PGJ6_9ROSI</name>
<keyword evidence="3" id="KW-0808">Transferase</keyword>
<comment type="caution">
    <text evidence="7">The sequence shown here is derived from an EMBL/GenBank/DDBJ whole genome shotgun (WGS) entry which is preliminary data.</text>
</comment>
<keyword evidence="6" id="KW-0812">Transmembrane</keyword>
<dbReference type="PANTHER" id="PTHR31042:SF111">
    <property type="entry name" value="CORE-2_I-BRANCHING BETA-1,6-N-ACETYLGLUCOSAMINYLTRANSFERASE FAMILY PROTEIN"/>
    <property type="match status" value="1"/>
</dbReference>
<dbReference type="Proteomes" id="UP001396334">
    <property type="component" value="Unassembled WGS sequence"/>
</dbReference>
<protein>
    <submittedName>
        <fullName evidence="7">Uncharacterized protein</fullName>
    </submittedName>
</protein>
<sequence>MKGKSNTPLTSSPKLFNLQFRFFNVLSCFILFVCGLSFGVVLSFHLKNFSFDLHITQSPVTLGSAPSPPSSNLSTVTSRIGRRVGLTEFLEPPDVMHDMDDRELLWRASMTPRIAQYPFDRVPKVAFLFLTKGPVLLAPLWEQFFKGHQGLYSIYVHSDPSFEPSQPNGSVFYGRRIPSKEVEWGRVNMIEAERRLLANALLDFSNQRFVLLSESCIPLFNFSIVYSYLINSSQTFVESYDLSGPAGSGRYSQRMNPYITLDQWRKGAQWFEIDRDLAVEVVSDQTCFPVFQQHCKDPCYADEHYLSTFVTMKFGEKNSNRTLTWVDWSKGGPHPTKFMRTGVTIEFLEKLRNGSQCNYNGENTSICHLFARKFMPDAMNRLLKFAPIVMKFH</sequence>
<dbReference type="PANTHER" id="PTHR31042">
    <property type="entry name" value="CORE-2/I-BRANCHING BETA-1,6-N-ACETYLGLUCOSAMINYLTRANSFERASE FAMILY PROTEIN-RELATED"/>
    <property type="match status" value="1"/>
</dbReference>
<feature type="transmembrane region" description="Helical" evidence="6">
    <location>
        <begin position="20"/>
        <end position="44"/>
    </location>
</feature>
<proteinExistence type="predicted"/>
<keyword evidence="8" id="KW-1185">Reference proteome</keyword>
<evidence type="ECO:0000256" key="3">
    <source>
        <dbReference type="ARBA" id="ARBA00022679"/>
    </source>
</evidence>
<organism evidence="7 8">
    <name type="scientific">Hibiscus sabdariffa</name>
    <name type="common">roselle</name>
    <dbReference type="NCBI Taxonomy" id="183260"/>
    <lineage>
        <taxon>Eukaryota</taxon>
        <taxon>Viridiplantae</taxon>
        <taxon>Streptophyta</taxon>
        <taxon>Embryophyta</taxon>
        <taxon>Tracheophyta</taxon>
        <taxon>Spermatophyta</taxon>
        <taxon>Magnoliopsida</taxon>
        <taxon>eudicotyledons</taxon>
        <taxon>Gunneridae</taxon>
        <taxon>Pentapetalae</taxon>
        <taxon>rosids</taxon>
        <taxon>malvids</taxon>
        <taxon>Malvales</taxon>
        <taxon>Malvaceae</taxon>
        <taxon>Malvoideae</taxon>
        <taxon>Hibiscus</taxon>
    </lineage>
</organism>
<reference evidence="7 8" key="1">
    <citation type="journal article" date="2024" name="G3 (Bethesda)">
        <title>Genome assembly of Hibiscus sabdariffa L. provides insights into metabolisms of medicinal natural products.</title>
        <authorList>
            <person name="Kim T."/>
        </authorList>
    </citation>
    <scope>NUCLEOTIDE SEQUENCE [LARGE SCALE GENOMIC DNA]</scope>
    <source>
        <strain evidence="7">TK-2024</strain>
        <tissue evidence="7">Old leaves</tissue>
    </source>
</reference>
<evidence type="ECO:0000256" key="6">
    <source>
        <dbReference type="SAM" id="Phobius"/>
    </source>
</evidence>
<dbReference type="InterPro" id="IPR044174">
    <property type="entry name" value="BC10-like"/>
</dbReference>
<evidence type="ECO:0000256" key="5">
    <source>
        <dbReference type="ARBA" id="ARBA00023180"/>
    </source>
</evidence>
<dbReference type="InterPro" id="IPR003406">
    <property type="entry name" value="Glyco_trans_14"/>
</dbReference>
<evidence type="ECO:0000256" key="1">
    <source>
        <dbReference type="ARBA" id="ARBA00004606"/>
    </source>
</evidence>
<keyword evidence="4 6" id="KW-0472">Membrane</keyword>
<evidence type="ECO:0000313" key="7">
    <source>
        <dbReference type="EMBL" id="KAK8987566.1"/>
    </source>
</evidence>
<evidence type="ECO:0000256" key="2">
    <source>
        <dbReference type="ARBA" id="ARBA00022676"/>
    </source>
</evidence>